<evidence type="ECO:0000313" key="3">
    <source>
        <dbReference type="Proteomes" id="UP000054321"/>
    </source>
</evidence>
<accession>A0A0C3GTP7</accession>
<dbReference type="Proteomes" id="UP000054321">
    <property type="component" value="Unassembled WGS sequence"/>
</dbReference>
<keyword evidence="3" id="KW-1185">Reference proteome</keyword>
<name>A0A0C3GTP7_OIDMZ</name>
<dbReference type="AlphaFoldDB" id="A0A0C3GTP7"/>
<feature type="compositionally biased region" description="Polar residues" evidence="1">
    <location>
        <begin position="146"/>
        <end position="161"/>
    </location>
</feature>
<dbReference type="InParanoid" id="A0A0C3GTP7"/>
<feature type="region of interest" description="Disordered" evidence="1">
    <location>
        <begin position="124"/>
        <end position="179"/>
    </location>
</feature>
<feature type="compositionally biased region" description="Low complexity" evidence="1">
    <location>
        <begin position="124"/>
        <end position="137"/>
    </location>
</feature>
<dbReference type="EMBL" id="KN832879">
    <property type="protein sequence ID" value="KIM99435.1"/>
    <property type="molecule type" value="Genomic_DNA"/>
</dbReference>
<reference evidence="3" key="2">
    <citation type="submission" date="2015-01" db="EMBL/GenBank/DDBJ databases">
        <title>Evolutionary Origins and Diversification of the Mycorrhizal Mutualists.</title>
        <authorList>
            <consortium name="DOE Joint Genome Institute"/>
            <consortium name="Mycorrhizal Genomics Consortium"/>
            <person name="Kohler A."/>
            <person name="Kuo A."/>
            <person name="Nagy L.G."/>
            <person name="Floudas D."/>
            <person name="Copeland A."/>
            <person name="Barry K.W."/>
            <person name="Cichocki N."/>
            <person name="Veneault-Fourrey C."/>
            <person name="LaButti K."/>
            <person name="Lindquist E.A."/>
            <person name="Lipzen A."/>
            <person name="Lundell T."/>
            <person name="Morin E."/>
            <person name="Murat C."/>
            <person name="Riley R."/>
            <person name="Ohm R."/>
            <person name="Sun H."/>
            <person name="Tunlid A."/>
            <person name="Henrissat B."/>
            <person name="Grigoriev I.V."/>
            <person name="Hibbett D.S."/>
            <person name="Martin F."/>
        </authorList>
    </citation>
    <scope>NUCLEOTIDE SEQUENCE [LARGE SCALE GENOMIC DNA]</scope>
    <source>
        <strain evidence="3">Zn</strain>
    </source>
</reference>
<reference evidence="2 3" key="1">
    <citation type="submission" date="2014-04" db="EMBL/GenBank/DDBJ databases">
        <authorList>
            <consortium name="DOE Joint Genome Institute"/>
            <person name="Kuo A."/>
            <person name="Martino E."/>
            <person name="Perotto S."/>
            <person name="Kohler A."/>
            <person name="Nagy L.G."/>
            <person name="Floudas D."/>
            <person name="Copeland A."/>
            <person name="Barry K.W."/>
            <person name="Cichocki N."/>
            <person name="Veneault-Fourrey C."/>
            <person name="LaButti K."/>
            <person name="Lindquist E.A."/>
            <person name="Lipzen A."/>
            <person name="Lundell T."/>
            <person name="Morin E."/>
            <person name="Murat C."/>
            <person name="Sun H."/>
            <person name="Tunlid A."/>
            <person name="Henrissat B."/>
            <person name="Grigoriev I.V."/>
            <person name="Hibbett D.S."/>
            <person name="Martin F."/>
            <person name="Nordberg H.P."/>
            <person name="Cantor M.N."/>
            <person name="Hua S.X."/>
        </authorList>
    </citation>
    <scope>NUCLEOTIDE SEQUENCE [LARGE SCALE GENOMIC DNA]</scope>
    <source>
        <strain evidence="2 3">Zn</strain>
    </source>
</reference>
<organism evidence="2 3">
    <name type="scientific">Oidiodendron maius (strain Zn)</name>
    <dbReference type="NCBI Taxonomy" id="913774"/>
    <lineage>
        <taxon>Eukaryota</taxon>
        <taxon>Fungi</taxon>
        <taxon>Dikarya</taxon>
        <taxon>Ascomycota</taxon>
        <taxon>Pezizomycotina</taxon>
        <taxon>Leotiomycetes</taxon>
        <taxon>Leotiomycetes incertae sedis</taxon>
        <taxon>Myxotrichaceae</taxon>
        <taxon>Oidiodendron</taxon>
    </lineage>
</organism>
<evidence type="ECO:0000256" key="1">
    <source>
        <dbReference type="SAM" id="MobiDB-lite"/>
    </source>
</evidence>
<protein>
    <submittedName>
        <fullName evidence="2">Uncharacterized protein</fullName>
    </submittedName>
</protein>
<feature type="compositionally biased region" description="Low complexity" evidence="1">
    <location>
        <begin position="162"/>
        <end position="173"/>
    </location>
</feature>
<dbReference type="HOGENOM" id="CLU_1305184_0_0_1"/>
<gene>
    <name evidence="2" type="ORF">OIDMADRAFT_56569</name>
</gene>
<proteinExistence type="predicted"/>
<sequence>MAANSLAPRVLVDVPSLRHGHYGPELDMGFEDLLHDSGISRSLPAIWSSEQDQYTLSTPESPIPDDEWSSFVDPALLFPNYGQAGGRKQSYTSLESAYSLHETVTESTEHTRFLVDVLLEPISGPSPSQASSLSSASRGWQPPSIDHNQSPQHLRSSGNPISQQSPQQQQSQPHSCYNLASSALEPLRLEMRYDCSKKRALDGPNQLSYPS</sequence>
<evidence type="ECO:0000313" key="2">
    <source>
        <dbReference type="EMBL" id="KIM99435.1"/>
    </source>
</evidence>